<name>A0AAN2BLN1_9GAMM</name>
<comment type="cofactor">
    <cofactor evidence="1">
        <name>Mg(2+)</name>
        <dbReference type="ChEBI" id="CHEBI:18420"/>
    </cofactor>
</comment>
<organism evidence="6 7">
    <name type="scientific">Marinagarivorans cellulosilyticus</name>
    <dbReference type="NCBI Taxonomy" id="2721545"/>
    <lineage>
        <taxon>Bacteria</taxon>
        <taxon>Pseudomonadati</taxon>
        <taxon>Pseudomonadota</taxon>
        <taxon>Gammaproteobacteria</taxon>
        <taxon>Cellvibrionales</taxon>
        <taxon>Cellvibrionaceae</taxon>
        <taxon>Marinagarivorans</taxon>
    </lineage>
</organism>
<dbReference type="Gene3D" id="3.90.79.10">
    <property type="entry name" value="Nucleoside Triphosphate Pyrophosphohydrolase"/>
    <property type="match status" value="1"/>
</dbReference>
<evidence type="ECO:0000256" key="1">
    <source>
        <dbReference type="ARBA" id="ARBA00001946"/>
    </source>
</evidence>
<dbReference type="SUPFAM" id="SSF55811">
    <property type="entry name" value="Nudix"/>
    <property type="match status" value="1"/>
</dbReference>
<dbReference type="PANTHER" id="PTHR43222">
    <property type="entry name" value="NUDIX HYDROLASE 23"/>
    <property type="match status" value="1"/>
</dbReference>
<dbReference type="InterPro" id="IPR015797">
    <property type="entry name" value="NUDIX_hydrolase-like_dom_sf"/>
</dbReference>
<evidence type="ECO:0000256" key="2">
    <source>
        <dbReference type="ARBA" id="ARBA00022801"/>
    </source>
</evidence>
<protein>
    <recommendedName>
        <fullName evidence="5">Nudix hydrolase domain-containing protein</fullName>
    </recommendedName>
</protein>
<dbReference type="InterPro" id="IPR029401">
    <property type="entry name" value="Nudix_N"/>
</dbReference>
<dbReference type="Pfam" id="PF14803">
    <property type="entry name" value="Zn_ribbon_Nudix"/>
    <property type="match status" value="1"/>
</dbReference>
<dbReference type="PROSITE" id="PS00893">
    <property type="entry name" value="NUDIX_BOX"/>
    <property type="match status" value="1"/>
</dbReference>
<evidence type="ECO:0000256" key="3">
    <source>
        <dbReference type="ARBA" id="ARBA00022842"/>
    </source>
</evidence>
<evidence type="ECO:0000256" key="4">
    <source>
        <dbReference type="RuleBase" id="RU003476"/>
    </source>
</evidence>
<sequence length="176" mass="19765">MAANYCHQCGGGLHLGKVAGDGILRLSCERCDFILYENPKNICCGLVVDGEKLMLCKRAIEPRIGRWTLPGGYMECGETSKQAVAREVKEETGADVSVRKLVSIVNASSHNQVFFYYSCELQSDFLDSTPECLEVRLFNRDELEGLDYAFSPIKKVVHYFLSQQDSSNFDIFELDV</sequence>
<evidence type="ECO:0000259" key="5">
    <source>
        <dbReference type="PROSITE" id="PS51462"/>
    </source>
</evidence>
<evidence type="ECO:0000313" key="6">
    <source>
        <dbReference type="EMBL" id="BCD99212.1"/>
    </source>
</evidence>
<keyword evidence="3" id="KW-0460">Magnesium</keyword>
<dbReference type="PRINTS" id="PR00502">
    <property type="entry name" value="NUDIXFAMILY"/>
</dbReference>
<keyword evidence="2 4" id="KW-0378">Hydrolase</keyword>
<dbReference type="InterPro" id="IPR020084">
    <property type="entry name" value="NUDIX_hydrolase_CS"/>
</dbReference>
<keyword evidence="7" id="KW-1185">Reference proteome</keyword>
<dbReference type="InterPro" id="IPR000086">
    <property type="entry name" value="NUDIX_hydrolase_dom"/>
</dbReference>
<dbReference type="AlphaFoldDB" id="A0AAN2BLN1"/>
<accession>A0AAN2BLN1</accession>
<dbReference type="RefSeq" id="WP_236984258.1">
    <property type="nucleotide sequence ID" value="NZ_AP023086.1"/>
</dbReference>
<dbReference type="GO" id="GO:0016787">
    <property type="term" value="F:hydrolase activity"/>
    <property type="evidence" value="ECO:0007669"/>
    <property type="project" value="UniProtKB-KW"/>
</dbReference>
<dbReference type="KEGG" id="marq:MARGE09_P3413"/>
<dbReference type="PROSITE" id="PS51462">
    <property type="entry name" value="NUDIX"/>
    <property type="match status" value="1"/>
</dbReference>
<dbReference type="EMBL" id="AP023086">
    <property type="protein sequence ID" value="BCD99212.1"/>
    <property type="molecule type" value="Genomic_DNA"/>
</dbReference>
<dbReference type="PANTHER" id="PTHR43222:SF2">
    <property type="entry name" value="NUDIX HYDROLASE 23, CHLOROPLASTIC"/>
    <property type="match status" value="1"/>
</dbReference>
<dbReference type="Proteomes" id="UP001320119">
    <property type="component" value="Chromosome"/>
</dbReference>
<evidence type="ECO:0000313" key="7">
    <source>
        <dbReference type="Proteomes" id="UP001320119"/>
    </source>
</evidence>
<dbReference type="InterPro" id="IPR020476">
    <property type="entry name" value="Nudix_hydrolase"/>
</dbReference>
<feature type="domain" description="Nudix hydrolase" evidence="5">
    <location>
        <begin position="37"/>
        <end position="161"/>
    </location>
</feature>
<reference evidence="6 7" key="1">
    <citation type="journal article" date="2022" name="IScience">
        <title>An ultrasensitive nanofiber-based assay for enzymatic hydrolysis and deep-sea microbial degradation of cellulose.</title>
        <authorList>
            <person name="Tsudome M."/>
            <person name="Tachioka M."/>
            <person name="Miyazaki M."/>
            <person name="Uchimura K."/>
            <person name="Tsuda M."/>
            <person name="Takaki Y."/>
            <person name="Deguchi S."/>
        </authorList>
    </citation>
    <scope>NUCLEOTIDE SEQUENCE [LARGE SCALE GENOMIC DNA]</scope>
    <source>
        <strain evidence="6 7">GE09</strain>
    </source>
</reference>
<gene>
    <name evidence="6" type="ORF">MARGE09_P3413</name>
</gene>
<proteinExistence type="inferred from homology"/>
<comment type="similarity">
    <text evidence="4">Belongs to the Nudix hydrolase family.</text>
</comment>
<dbReference type="Gene3D" id="2.20.70.10">
    <property type="match status" value="1"/>
</dbReference>
<dbReference type="Pfam" id="PF00293">
    <property type="entry name" value="NUDIX"/>
    <property type="match status" value="1"/>
</dbReference>